<evidence type="ECO:0000256" key="3">
    <source>
        <dbReference type="ARBA" id="ARBA00022840"/>
    </source>
</evidence>
<proteinExistence type="inferred from homology"/>
<dbReference type="CDD" id="cd01127">
    <property type="entry name" value="TrwB_TraG_TraD_VirD4"/>
    <property type="match status" value="1"/>
</dbReference>
<accession>A0A239HI00</accession>
<dbReference type="InterPro" id="IPR043964">
    <property type="entry name" value="P-loop_TraG"/>
</dbReference>
<dbReference type="GO" id="GO:0005524">
    <property type="term" value="F:ATP binding"/>
    <property type="evidence" value="ECO:0007669"/>
    <property type="project" value="UniProtKB-KW"/>
</dbReference>
<dbReference type="Proteomes" id="UP000198356">
    <property type="component" value="Unassembled WGS sequence"/>
</dbReference>
<dbReference type="InterPro" id="IPR027417">
    <property type="entry name" value="P-loop_NTPase"/>
</dbReference>
<feature type="region of interest" description="Disordered" evidence="4">
    <location>
        <begin position="808"/>
        <end position="839"/>
    </location>
</feature>
<feature type="domain" description="CagE TrbE VirB component of type IV transporter system central" evidence="5">
    <location>
        <begin position="199"/>
        <end position="411"/>
    </location>
</feature>
<evidence type="ECO:0000313" key="8">
    <source>
        <dbReference type="Proteomes" id="UP000198356"/>
    </source>
</evidence>
<dbReference type="AlphaFoldDB" id="A0A239HI00"/>
<keyword evidence="3" id="KW-0067">ATP-binding</keyword>
<evidence type="ECO:0000256" key="2">
    <source>
        <dbReference type="ARBA" id="ARBA00022741"/>
    </source>
</evidence>
<dbReference type="InterPro" id="IPR051162">
    <property type="entry name" value="T4SS_component"/>
</dbReference>
<reference evidence="7 8" key="1">
    <citation type="submission" date="2017-06" db="EMBL/GenBank/DDBJ databases">
        <authorList>
            <person name="Kim H.J."/>
            <person name="Triplett B.A."/>
        </authorList>
    </citation>
    <scope>NUCLEOTIDE SEQUENCE [LARGE SCALE GENOMIC DNA]</scope>
    <source>
        <strain evidence="7 8">DSM 18704</strain>
    </source>
</reference>
<dbReference type="OrthoDB" id="9816422at2"/>
<keyword evidence="2" id="KW-0547">Nucleotide-binding</keyword>
<evidence type="ECO:0000313" key="7">
    <source>
        <dbReference type="EMBL" id="SNS80987.1"/>
    </source>
</evidence>
<feature type="domain" description="TraG P-loop" evidence="6">
    <location>
        <begin position="468"/>
        <end position="535"/>
    </location>
</feature>
<evidence type="ECO:0000259" key="5">
    <source>
        <dbReference type="Pfam" id="PF03135"/>
    </source>
</evidence>
<dbReference type="PANTHER" id="PTHR30121">
    <property type="entry name" value="UNCHARACTERIZED PROTEIN YJGR-RELATED"/>
    <property type="match status" value="1"/>
</dbReference>
<dbReference type="InterPro" id="IPR018145">
    <property type="entry name" value="CagE_TrbE_VirB_cntrl_dom"/>
</dbReference>
<comment type="similarity">
    <text evidence="1">Belongs to the TrbE/VirB4 family.</text>
</comment>
<dbReference type="EMBL" id="FZOU01000002">
    <property type="protein sequence ID" value="SNS80987.1"/>
    <property type="molecule type" value="Genomic_DNA"/>
</dbReference>
<organism evidence="7 8">
    <name type="scientific">Granulicella rosea</name>
    <dbReference type="NCBI Taxonomy" id="474952"/>
    <lineage>
        <taxon>Bacteria</taxon>
        <taxon>Pseudomonadati</taxon>
        <taxon>Acidobacteriota</taxon>
        <taxon>Terriglobia</taxon>
        <taxon>Terriglobales</taxon>
        <taxon>Acidobacteriaceae</taxon>
        <taxon>Granulicella</taxon>
    </lineage>
</organism>
<name>A0A239HI00_9BACT</name>
<dbReference type="Pfam" id="PF03135">
    <property type="entry name" value="CagE_TrbE_VirB"/>
    <property type="match status" value="1"/>
</dbReference>
<sequence>MLRLAKIIKPWTEAGSLNANINLYGFWDETTFLTKSGDLGIILKVCGVDFESLDQAGQEFAVKRLEAALKSFGPGFHVYQYLFKTNRPEMPFARYGDPLIDAAIDQRREFFESKRDHLYEIEIYYAVVLEGARSKTGIMAALGRLPSDPEGAVRELKAQFTSNVMKVLLRSQIQRDHLRLKQRVEAFEQQLRDQVDIEILSSDNQFHFLRRLLNFDAWRIAGKLQTSQYLDFQVVNSDIEAERDHLRIGDHFVRLLTMRESITETRPLVLDKLLKIEANFYAVTEWTPLATDAAKKEVVKRRRHANMSKAGLISSMKDESKVNQRDVLIDEGKQADIEVLGDCLRALSDGQTLGDLSLTIVLYGKDKAVIDREIADFATVFTNADGSLFPETYNQLNALFAVVPGNYAHNLRKMYMLLSNYADISFFFTILQGEKYNPHLGTEYLAVMETDNATPYYLNLHNGEVAHTLILGMTGSGKSFLCNFLLTNAQKYKPLTYIFDIGGSFQSLTEIFGGSYLNVGQESRDFRINPFSLEPTKENLQFLFSFFRVLIEGTGQRYHLDFKEERKLWAAIENMYVIEPAQRTLSTFAEIIGELKELLHRWTADGQYGFLFDNAEDTLTFSSFQTFNFGGWGDAPDVLEPLLFYVLHRASLEIANPKRLSTFKLFLLDEAWLFIKNETIRNYVVTAQKTWRKHNAAMILATQSIKELEESGMLQIVSESCPTKIFLANPEMNREVYRQAFHLNDTELEIISDLTRGQMLIRKAQTSKKVRLNVDSVSYWIATNNAKDNQLKRDYFARYGVAEGVRRLAEDQPFPPKQHATEKKPAASTATPNRKGAVA</sequence>
<gene>
    <name evidence="7" type="ORF">SAMN05421770_102408</name>
</gene>
<evidence type="ECO:0000259" key="6">
    <source>
        <dbReference type="Pfam" id="PF19044"/>
    </source>
</evidence>
<evidence type="ECO:0000256" key="1">
    <source>
        <dbReference type="ARBA" id="ARBA00006512"/>
    </source>
</evidence>
<dbReference type="Pfam" id="PF19044">
    <property type="entry name" value="P-loop_TraG"/>
    <property type="match status" value="2"/>
</dbReference>
<dbReference type="Gene3D" id="3.40.50.300">
    <property type="entry name" value="P-loop containing nucleotide triphosphate hydrolases"/>
    <property type="match status" value="1"/>
</dbReference>
<dbReference type="Gene3D" id="1.10.8.730">
    <property type="match status" value="1"/>
</dbReference>
<keyword evidence="8" id="KW-1185">Reference proteome</keyword>
<dbReference type="RefSeq" id="WP_089407897.1">
    <property type="nucleotide sequence ID" value="NZ_FZOU01000002.1"/>
</dbReference>
<dbReference type="SUPFAM" id="SSF52540">
    <property type="entry name" value="P-loop containing nucleoside triphosphate hydrolases"/>
    <property type="match status" value="1"/>
</dbReference>
<dbReference type="PANTHER" id="PTHR30121:SF12">
    <property type="entry name" value="TYPE IV SECRETION SYSTEM PROTEIN CAGE"/>
    <property type="match status" value="1"/>
</dbReference>
<protein>
    <submittedName>
        <fullName evidence="7">Type IV secretion system protein VirB4</fullName>
    </submittedName>
</protein>
<evidence type="ECO:0000256" key="4">
    <source>
        <dbReference type="SAM" id="MobiDB-lite"/>
    </source>
</evidence>
<feature type="domain" description="TraG P-loop" evidence="6">
    <location>
        <begin position="597"/>
        <end position="757"/>
    </location>
</feature>